<name>A0ABW8T8P9_9CLOT</name>
<dbReference type="PANTHER" id="PTHR46825:SF9">
    <property type="entry name" value="BETA-LACTAMASE-RELATED DOMAIN-CONTAINING PROTEIN"/>
    <property type="match status" value="1"/>
</dbReference>
<organism evidence="3 4">
    <name type="scientific">Clostridium neuense</name>
    <dbReference type="NCBI Taxonomy" id="1728934"/>
    <lineage>
        <taxon>Bacteria</taxon>
        <taxon>Bacillati</taxon>
        <taxon>Bacillota</taxon>
        <taxon>Clostridia</taxon>
        <taxon>Eubacteriales</taxon>
        <taxon>Clostridiaceae</taxon>
        <taxon>Clostridium</taxon>
    </lineage>
</organism>
<proteinExistence type="predicted"/>
<dbReference type="PANTHER" id="PTHR46825">
    <property type="entry name" value="D-ALANYL-D-ALANINE-CARBOXYPEPTIDASE/ENDOPEPTIDASE AMPH"/>
    <property type="match status" value="1"/>
</dbReference>
<dbReference type="Proteomes" id="UP001623592">
    <property type="component" value="Unassembled WGS sequence"/>
</dbReference>
<feature type="transmembrane region" description="Helical" evidence="1">
    <location>
        <begin position="575"/>
        <end position="601"/>
    </location>
</feature>
<keyword evidence="1" id="KW-0472">Membrane</keyword>
<evidence type="ECO:0000313" key="4">
    <source>
        <dbReference type="Proteomes" id="UP001623592"/>
    </source>
</evidence>
<dbReference type="Pfam" id="PF00144">
    <property type="entry name" value="Beta-lactamase"/>
    <property type="match status" value="1"/>
</dbReference>
<dbReference type="RefSeq" id="WP_406785481.1">
    <property type="nucleotide sequence ID" value="NZ_JBJIAA010000001.1"/>
</dbReference>
<evidence type="ECO:0000256" key="1">
    <source>
        <dbReference type="SAM" id="Phobius"/>
    </source>
</evidence>
<protein>
    <submittedName>
        <fullName evidence="3">Serine hydrolase domain-containing protein</fullName>
        <ecNumber evidence="3">3.-.-.-</ecNumber>
    </submittedName>
</protein>
<dbReference type="SUPFAM" id="SSF56601">
    <property type="entry name" value="beta-lactamase/transpeptidase-like"/>
    <property type="match status" value="1"/>
</dbReference>
<dbReference type="EMBL" id="JBJIAA010000001">
    <property type="protein sequence ID" value="MFL0248800.1"/>
    <property type="molecule type" value="Genomic_DNA"/>
</dbReference>
<keyword evidence="1" id="KW-0812">Transmembrane</keyword>
<keyword evidence="4" id="KW-1185">Reference proteome</keyword>
<feature type="transmembrane region" description="Helical" evidence="1">
    <location>
        <begin position="613"/>
        <end position="635"/>
    </location>
</feature>
<sequence length="639" mass="73180">MKHINKFFLILVLLFTSVFKPINASAKIVEGQALNSYLDKITKENFQKYKLPSLCMIVVKDGKIIYKNALGYADVKNKIKADVNSSVYRIGSTSKLFTETAIMQLYEQGKIDLKEDANKYLGDIKIQNKFAKKVTVENLLTHTSGIDEATLPYTAAKTKADIISLSEYLKKHQPVVTSEPGKVCLYRNIGLDLLGHIIENVSGMKYEDYIQKNIFNILGMKNSKVSLPLNNMTKNYDSLTKTGYVYYNDSPAGGINSTPLDISKFMMAHLQNGVYKNNKILNEGTAKLMHEHHFSNDKNLCGIGYGFWEKNINGKRIISHEGALSVGYFDDMLLDTEDNLGVYIVSNNLTSAAPAINDIENAFFNKYYSSSKLKKYSESKISDKEAYKYVGTYRLYQDNAKGNILKFINLLGSIDENEDVQIEYNKSKNSLIYHGTSHMKKKEDTKLIKVSNNLFRRADNNELVAFREENNKIKYIFLNNRPFDNFERVNFKDNYKLSLAIIIVAMLFFMFQIVKNVFIGFKKLIKGKGIFKNSEISVIRIFKVLVFAISLLNIGALFEILYWMMSFDMYYSVPWYIKAAPIIFIISTILVIGSSVAFILVIKREKTKLSYKILNSISILVMYAFVFFIFNWNLIGFRY</sequence>
<dbReference type="InterPro" id="IPR050491">
    <property type="entry name" value="AmpC-like"/>
</dbReference>
<feature type="transmembrane region" description="Helical" evidence="1">
    <location>
        <begin position="541"/>
        <end position="563"/>
    </location>
</feature>
<gene>
    <name evidence="3" type="ORF">ACJDT4_00075</name>
</gene>
<dbReference type="InterPro" id="IPR012338">
    <property type="entry name" value="Beta-lactam/transpept-like"/>
</dbReference>
<dbReference type="EC" id="3.-.-.-" evidence="3"/>
<comment type="caution">
    <text evidence="3">The sequence shown here is derived from an EMBL/GenBank/DDBJ whole genome shotgun (WGS) entry which is preliminary data.</text>
</comment>
<feature type="domain" description="Beta-lactamase-related" evidence="2">
    <location>
        <begin position="39"/>
        <end position="360"/>
    </location>
</feature>
<accession>A0ABW8T8P9</accession>
<evidence type="ECO:0000259" key="2">
    <source>
        <dbReference type="Pfam" id="PF00144"/>
    </source>
</evidence>
<keyword evidence="3" id="KW-0378">Hydrolase</keyword>
<reference evidence="3 4" key="1">
    <citation type="submission" date="2024-11" db="EMBL/GenBank/DDBJ databases">
        <authorList>
            <person name="Heng Y.C."/>
            <person name="Lim A.C.H."/>
            <person name="Lee J.K.Y."/>
            <person name="Kittelmann S."/>
        </authorList>
    </citation>
    <scope>NUCLEOTIDE SEQUENCE [LARGE SCALE GENOMIC DNA]</scope>
    <source>
        <strain evidence="3 4">WILCCON 0114</strain>
    </source>
</reference>
<feature type="transmembrane region" description="Helical" evidence="1">
    <location>
        <begin position="497"/>
        <end position="521"/>
    </location>
</feature>
<dbReference type="GO" id="GO:0016787">
    <property type="term" value="F:hydrolase activity"/>
    <property type="evidence" value="ECO:0007669"/>
    <property type="project" value="UniProtKB-KW"/>
</dbReference>
<keyword evidence="1" id="KW-1133">Transmembrane helix</keyword>
<evidence type="ECO:0000313" key="3">
    <source>
        <dbReference type="EMBL" id="MFL0248800.1"/>
    </source>
</evidence>
<dbReference type="Gene3D" id="3.40.710.10">
    <property type="entry name" value="DD-peptidase/beta-lactamase superfamily"/>
    <property type="match status" value="1"/>
</dbReference>
<dbReference type="InterPro" id="IPR001466">
    <property type="entry name" value="Beta-lactam-related"/>
</dbReference>